<dbReference type="Proteomes" id="UP001229421">
    <property type="component" value="Unassembled WGS sequence"/>
</dbReference>
<evidence type="ECO:0000256" key="2">
    <source>
        <dbReference type="SAM" id="MobiDB-lite"/>
    </source>
</evidence>
<reference evidence="4" key="1">
    <citation type="journal article" date="2023" name="bioRxiv">
        <title>Improved chromosome-level genome assembly for marigold (Tagetes erecta).</title>
        <authorList>
            <person name="Jiang F."/>
            <person name="Yuan L."/>
            <person name="Wang S."/>
            <person name="Wang H."/>
            <person name="Xu D."/>
            <person name="Wang A."/>
            <person name="Fan W."/>
        </authorList>
    </citation>
    <scope>NUCLEOTIDE SEQUENCE</scope>
    <source>
        <strain evidence="4">WSJ</strain>
        <tissue evidence="4">Leaf</tissue>
    </source>
</reference>
<dbReference type="EMBL" id="JAUHHV010000001">
    <property type="protein sequence ID" value="KAK1437803.1"/>
    <property type="molecule type" value="Genomic_DNA"/>
</dbReference>
<evidence type="ECO:0000313" key="4">
    <source>
        <dbReference type="EMBL" id="KAK1437803.1"/>
    </source>
</evidence>
<organism evidence="4 5">
    <name type="scientific">Tagetes erecta</name>
    <name type="common">African marigold</name>
    <dbReference type="NCBI Taxonomy" id="13708"/>
    <lineage>
        <taxon>Eukaryota</taxon>
        <taxon>Viridiplantae</taxon>
        <taxon>Streptophyta</taxon>
        <taxon>Embryophyta</taxon>
        <taxon>Tracheophyta</taxon>
        <taxon>Spermatophyta</taxon>
        <taxon>Magnoliopsida</taxon>
        <taxon>eudicotyledons</taxon>
        <taxon>Gunneridae</taxon>
        <taxon>Pentapetalae</taxon>
        <taxon>asterids</taxon>
        <taxon>campanulids</taxon>
        <taxon>Asterales</taxon>
        <taxon>Asteraceae</taxon>
        <taxon>Asteroideae</taxon>
        <taxon>Heliantheae alliance</taxon>
        <taxon>Tageteae</taxon>
        <taxon>Tagetes</taxon>
    </lineage>
</organism>
<dbReference type="Pfam" id="PF00536">
    <property type="entry name" value="SAM_1"/>
    <property type="match status" value="1"/>
</dbReference>
<dbReference type="InterPro" id="IPR013761">
    <property type="entry name" value="SAM/pointed_sf"/>
</dbReference>
<sequence length="466" mass="52563">MAETSRSRVTITLGRRGQVVKRSGDVVDDDFLDPAPAVGTKRPVKDRLGSNVDAMHIDNKRQRGINGRLSAEASNGVDDAHLSKHDLRFKIMKRSQGNGKQKNVDLRDMLSRKAHPSSTNHKMHQSPPDSRSGRQRAPQLTSEQKDGRRCIPEPKDGHWDPIEVGPRNDRQRMQDPMEAGPRYDRGLMRDSIEAGRRDDRPLLRDSTEVGPRDDRRLMWGSVEVGPRHDRRPIQDPVEVGPRDDRRLIRVPVEGNPRMHNLYDDRQLNRDPADGSMPSRVTTRTSRTLSQMDLSKTSFTLPLDHISRPPSLKVLDKSVGLSPPPPPPPPMEEPLRRPLVRAFNDPIAVPFSRDIREIPRPMATTSFPIKPTISDGPTKPMGPLAVSQIPTGRVVQQSPYPVGYLTLEGFLHSLGLEKYLISFKVEEVDMTTLSQMGEHDLKEMNIPMGPRKKILLALHARNRRQAQ</sequence>
<dbReference type="AlphaFoldDB" id="A0AAD8LB86"/>
<evidence type="ECO:0000313" key="5">
    <source>
        <dbReference type="Proteomes" id="UP001229421"/>
    </source>
</evidence>
<dbReference type="PANTHER" id="PTHR10627">
    <property type="entry name" value="SCP160"/>
    <property type="match status" value="1"/>
</dbReference>
<feature type="compositionally biased region" description="Basic and acidic residues" evidence="2">
    <location>
        <begin position="143"/>
        <end position="213"/>
    </location>
</feature>
<gene>
    <name evidence="4" type="ORF">QVD17_03601</name>
</gene>
<feature type="region of interest" description="Disordered" evidence="2">
    <location>
        <begin position="313"/>
        <end position="334"/>
    </location>
</feature>
<accession>A0AAD8LB86</accession>
<proteinExistence type="predicted"/>
<evidence type="ECO:0000256" key="1">
    <source>
        <dbReference type="ARBA" id="ARBA00022737"/>
    </source>
</evidence>
<dbReference type="SMART" id="SM00454">
    <property type="entry name" value="SAM"/>
    <property type="match status" value="1"/>
</dbReference>
<feature type="region of interest" description="Disordered" evidence="2">
    <location>
        <begin position="113"/>
        <end position="213"/>
    </location>
</feature>
<evidence type="ECO:0000259" key="3">
    <source>
        <dbReference type="SMART" id="SM00454"/>
    </source>
</evidence>
<comment type="caution">
    <text evidence="4">The sequence shown here is derived from an EMBL/GenBank/DDBJ whole genome shotgun (WGS) entry which is preliminary data.</text>
</comment>
<feature type="region of interest" description="Disordered" evidence="2">
    <location>
        <begin position="256"/>
        <end position="287"/>
    </location>
</feature>
<feature type="compositionally biased region" description="Basic and acidic residues" evidence="2">
    <location>
        <begin position="260"/>
        <end position="272"/>
    </location>
</feature>
<keyword evidence="5" id="KW-1185">Reference proteome</keyword>
<feature type="compositionally biased region" description="Low complexity" evidence="2">
    <location>
        <begin position="278"/>
        <end position="287"/>
    </location>
</feature>
<feature type="compositionally biased region" description="Pro residues" evidence="2">
    <location>
        <begin position="321"/>
        <end position="331"/>
    </location>
</feature>
<dbReference type="Gene3D" id="1.10.150.50">
    <property type="entry name" value="Transcription Factor, Ets-1"/>
    <property type="match status" value="1"/>
</dbReference>
<dbReference type="PANTHER" id="PTHR10627:SF74">
    <property type="entry name" value="OS08G0526500 PROTEIN"/>
    <property type="match status" value="1"/>
</dbReference>
<feature type="domain" description="SAM" evidence="3">
    <location>
        <begin position="398"/>
        <end position="463"/>
    </location>
</feature>
<dbReference type="SUPFAM" id="SSF47769">
    <property type="entry name" value="SAM/Pointed domain"/>
    <property type="match status" value="1"/>
</dbReference>
<name>A0AAD8LB86_TARER</name>
<keyword evidence="1" id="KW-0677">Repeat</keyword>
<protein>
    <recommendedName>
        <fullName evidence="3">SAM domain-containing protein</fullName>
    </recommendedName>
</protein>
<dbReference type="InterPro" id="IPR001660">
    <property type="entry name" value="SAM"/>
</dbReference>